<feature type="domain" description="J" evidence="3">
    <location>
        <begin position="149"/>
        <end position="205"/>
    </location>
</feature>
<dbReference type="InterPro" id="IPR036869">
    <property type="entry name" value="J_dom_sf"/>
</dbReference>
<feature type="chain" id="PRO_5037297243" evidence="2">
    <location>
        <begin position="20"/>
        <end position="205"/>
    </location>
</feature>
<evidence type="ECO:0000256" key="2">
    <source>
        <dbReference type="SAM" id="SignalP"/>
    </source>
</evidence>
<name>A0A915NDC1_MELJA</name>
<dbReference type="SMART" id="SM00271">
    <property type="entry name" value="DnaJ"/>
    <property type="match status" value="2"/>
</dbReference>
<organism evidence="4 5">
    <name type="scientific">Meloidogyne javanica</name>
    <name type="common">Root-knot nematode worm</name>
    <dbReference type="NCBI Taxonomy" id="6303"/>
    <lineage>
        <taxon>Eukaryota</taxon>
        <taxon>Metazoa</taxon>
        <taxon>Ecdysozoa</taxon>
        <taxon>Nematoda</taxon>
        <taxon>Chromadorea</taxon>
        <taxon>Rhabditida</taxon>
        <taxon>Tylenchina</taxon>
        <taxon>Tylenchomorpha</taxon>
        <taxon>Tylenchoidea</taxon>
        <taxon>Meloidogynidae</taxon>
        <taxon>Meloidogyninae</taxon>
        <taxon>Meloidogyne</taxon>
        <taxon>Meloidogyne incognita group</taxon>
    </lineage>
</organism>
<evidence type="ECO:0000259" key="3">
    <source>
        <dbReference type="PROSITE" id="PS50076"/>
    </source>
</evidence>
<dbReference type="PANTHER" id="PTHR24074">
    <property type="entry name" value="CO-CHAPERONE PROTEIN DJLA"/>
    <property type="match status" value="1"/>
</dbReference>
<evidence type="ECO:0000313" key="5">
    <source>
        <dbReference type="WBParaSite" id="scaffold941_cov210.g2128"/>
    </source>
</evidence>
<dbReference type="Gene3D" id="1.10.287.110">
    <property type="entry name" value="DnaJ domain"/>
    <property type="match status" value="2"/>
</dbReference>
<dbReference type="Pfam" id="PF00226">
    <property type="entry name" value="DnaJ"/>
    <property type="match status" value="2"/>
</dbReference>
<reference evidence="5" key="1">
    <citation type="submission" date="2022-11" db="UniProtKB">
        <authorList>
            <consortium name="WormBaseParasite"/>
        </authorList>
    </citation>
    <scope>IDENTIFICATION</scope>
</reference>
<dbReference type="AlphaFoldDB" id="A0A915NDC1"/>
<dbReference type="WBParaSite" id="scaffold941_cov210.g2128">
    <property type="protein sequence ID" value="scaffold941_cov210.g2128"/>
    <property type="gene ID" value="scaffold941_cov210.g2128"/>
</dbReference>
<protein>
    <submittedName>
        <fullName evidence="5">J domain-containing protein</fullName>
    </submittedName>
</protein>
<dbReference type="CDD" id="cd06257">
    <property type="entry name" value="DnaJ"/>
    <property type="match status" value="2"/>
</dbReference>
<dbReference type="InterPro" id="IPR050817">
    <property type="entry name" value="DjlA_DnaK_co-chaperone"/>
</dbReference>
<feature type="compositionally biased region" description="Low complexity" evidence="1">
    <location>
        <begin position="135"/>
        <end position="157"/>
    </location>
</feature>
<feature type="domain" description="J" evidence="3">
    <location>
        <begin position="22"/>
        <end position="87"/>
    </location>
</feature>
<accession>A0A915NDC1</accession>
<feature type="region of interest" description="Disordered" evidence="1">
    <location>
        <begin position="83"/>
        <end position="162"/>
    </location>
</feature>
<proteinExistence type="predicted"/>
<keyword evidence="4" id="KW-1185">Reference proteome</keyword>
<dbReference type="PRINTS" id="PR00625">
    <property type="entry name" value="JDOMAIN"/>
</dbReference>
<feature type="compositionally biased region" description="Low complexity" evidence="1">
    <location>
        <begin position="89"/>
        <end position="120"/>
    </location>
</feature>
<feature type="signal peptide" evidence="2">
    <location>
        <begin position="1"/>
        <end position="19"/>
    </location>
</feature>
<dbReference type="PROSITE" id="PS50076">
    <property type="entry name" value="DNAJ_2"/>
    <property type="match status" value="2"/>
</dbReference>
<evidence type="ECO:0000256" key="1">
    <source>
        <dbReference type="SAM" id="MobiDB-lite"/>
    </source>
</evidence>
<sequence length="205" mass="22347">MHFNIHCFFLLIFLEIVESTPTHYETLNVPFNASTEKIKANYRELMMKYHPDKNKNNPKAKEIAQRLNGAYKILTDEQERTKYDKGLHTSSGSSHTTSGGSSTTSAGSSATNRGATTTSARPSATHARPAATPEKSSTTSKRSSATSSGSSTASGVSQDASADEIKTAYRKLMMKYHPDKTKNNPVALKLSQEINNAKDILAKTE</sequence>
<dbReference type="Proteomes" id="UP000887561">
    <property type="component" value="Unplaced"/>
</dbReference>
<dbReference type="SUPFAM" id="SSF46565">
    <property type="entry name" value="Chaperone J-domain"/>
    <property type="match status" value="2"/>
</dbReference>
<evidence type="ECO:0000313" key="4">
    <source>
        <dbReference type="Proteomes" id="UP000887561"/>
    </source>
</evidence>
<dbReference type="InterPro" id="IPR001623">
    <property type="entry name" value="DnaJ_domain"/>
</dbReference>
<keyword evidence="2" id="KW-0732">Signal</keyword>